<proteinExistence type="predicted"/>
<name>A0ABT3IJT9_9BACT</name>
<keyword evidence="2" id="KW-1185">Reference proteome</keyword>
<gene>
    <name evidence="1" type="ORF">OL497_08925</name>
</gene>
<dbReference type="RefSeq" id="WP_264729533.1">
    <property type="nucleotide sequence ID" value="NZ_JAPDNR010000001.1"/>
</dbReference>
<sequence>MRVDVFLSAILSIGINICFAQSNIDSISRKRADMVLHNFDTLPTSKVLYSILNTFYYVVYPVERGYRELFVKIDSLGMISKTEVVRTAPLQHEVLSKAFNIDNYDQEYITSMPGASEVSGNISYFVLKDVNGKRYGEYCLSALTSPVPINRELYKYLFVELANCIGH</sequence>
<dbReference type="Proteomes" id="UP001207742">
    <property type="component" value="Unassembled WGS sequence"/>
</dbReference>
<reference evidence="1 2" key="1">
    <citation type="submission" date="2022-10" db="EMBL/GenBank/DDBJ databases">
        <title>Chitinophaga nivalis PC15 sp. nov., isolated from Pyeongchang county, South Korea.</title>
        <authorList>
            <person name="Trinh H.N."/>
        </authorList>
    </citation>
    <scope>NUCLEOTIDE SEQUENCE [LARGE SCALE GENOMIC DNA]</scope>
    <source>
        <strain evidence="1 2">PC14</strain>
    </source>
</reference>
<evidence type="ECO:0000313" key="2">
    <source>
        <dbReference type="Proteomes" id="UP001207742"/>
    </source>
</evidence>
<comment type="caution">
    <text evidence="1">The sequence shown here is derived from an EMBL/GenBank/DDBJ whole genome shotgun (WGS) entry which is preliminary data.</text>
</comment>
<evidence type="ECO:0008006" key="3">
    <source>
        <dbReference type="Google" id="ProtNLM"/>
    </source>
</evidence>
<evidence type="ECO:0000313" key="1">
    <source>
        <dbReference type="EMBL" id="MCW3484014.1"/>
    </source>
</evidence>
<accession>A0ABT3IJT9</accession>
<dbReference type="EMBL" id="JAPDNS010000001">
    <property type="protein sequence ID" value="MCW3484014.1"/>
    <property type="molecule type" value="Genomic_DNA"/>
</dbReference>
<organism evidence="1 2">
    <name type="scientific">Chitinophaga nivalis</name>
    <dbReference type="NCBI Taxonomy" id="2991709"/>
    <lineage>
        <taxon>Bacteria</taxon>
        <taxon>Pseudomonadati</taxon>
        <taxon>Bacteroidota</taxon>
        <taxon>Chitinophagia</taxon>
        <taxon>Chitinophagales</taxon>
        <taxon>Chitinophagaceae</taxon>
        <taxon>Chitinophaga</taxon>
    </lineage>
</organism>
<protein>
    <recommendedName>
        <fullName evidence="3">DUF4252 domain-containing protein</fullName>
    </recommendedName>
</protein>